<keyword evidence="1" id="KW-0645">Protease</keyword>
<keyword evidence="2" id="KW-0479">Metal-binding</keyword>
<evidence type="ECO:0000256" key="3">
    <source>
        <dbReference type="ARBA" id="ARBA00022801"/>
    </source>
</evidence>
<evidence type="ECO:0000256" key="4">
    <source>
        <dbReference type="ARBA" id="ARBA00022833"/>
    </source>
</evidence>
<name>A0A7C9KIG7_9SPHN</name>
<dbReference type="CDD" id="cd08070">
    <property type="entry name" value="MPN_like"/>
    <property type="match status" value="1"/>
</dbReference>
<dbReference type="OrthoDB" id="9802958at2"/>
<dbReference type="AlphaFoldDB" id="A0A7C9KIG7"/>
<keyword evidence="4" id="KW-0862">Zinc</keyword>
<feature type="domain" description="JAB" evidence="6">
    <location>
        <begin position="8"/>
        <end position="109"/>
    </location>
</feature>
<proteinExistence type="predicted"/>
<evidence type="ECO:0000313" key="8">
    <source>
        <dbReference type="Proteomes" id="UP000481327"/>
    </source>
</evidence>
<dbReference type="SUPFAM" id="SSF102712">
    <property type="entry name" value="JAB1/MPN domain"/>
    <property type="match status" value="1"/>
</dbReference>
<gene>
    <name evidence="7" type="ORF">F3168_08605</name>
</gene>
<accession>A0A7C9KIG7</accession>
<dbReference type="Pfam" id="PF14464">
    <property type="entry name" value="Prok-JAB"/>
    <property type="match status" value="1"/>
</dbReference>
<dbReference type="PANTHER" id="PTHR34858:SF1">
    <property type="entry name" value="CYSO-CYSTEINE PEPTIDASE"/>
    <property type="match status" value="1"/>
</dbReference>
<keyword evidence="8" id="KW-1185">Reference proteome</keyword>
<dbReference type="RefSeq" id="WP_152577800.1">
    <property type="nucleotide sequence ID" value="NZ_JAATJI010000002.1"/>
</dbReference>
<evidence type="ECO:0000256" key="5">
    <source>
        <dbReference type="ARBA" id="ARBA00023049"/>
    </source>
</evidence>
<evidence type="ECO:0000256" key="2">
    <source>
        <dbReference type="ARBA" id="ARBA00022723"/>
    </source>
</evidence>
<dbReference type="Gene3D" id="3.40.140.10">
    <property type="entry name" value="Cytidine Deaminase, domain 2"/>
    <property type="match status" value="1"/>
</dbReference>
<dbReference type="PANTHER" id="PTHR34858">
    <property type="entry name" value="CYSO-CYSTEINE PEPTIDASE"/>
    <property type="match status" value="1"/>
</dbReference>
<evidence type="ECO:0000256" key="1">
    <source>
        <dbReference type="ARBA" id="ARBA00022670"/>
    </source>
</evidence>
<dbReference type="InterPro" id="IPR051929">
    <property type="entry name" value="VirAsm_ModProt"/>
</dbReference>
<protein>
    <recommendedName>
        <fullName evidence="6">JAB domain-containing protein</fullName>
    </recommendedName>
</protein>
<comment type="caution">
    <text evidence="7">The sequence shown here is derived from an EMBL/GenBank/DDBJ whole genome shotgun (WGS) entry which is preliminary data.</text>
</comment>
<dbReference type="GO" id="GO:0006508">
    <property type="term" value="P:proteolysis"/>
    <property type="evidence" value="ECO:0007669"/>
    <property type="project" value="UniProtKB-KW"/>
</dbReference>
<dbReference type="GO" id="GO:0008235">
    <property type="term" value="F:metalloexopeptidase activity"/>
    <property type="evidence" value="ECO:0007669"/>
    <property type="project" value="TreeGrafter"/>
</dbReference>
<dbReference type="InterPro" id="IPR028090">
    <property type="entry name" value="JAB_dom_prok"/>
</dbReference>
<evidence type="ECO:0000259" key="6">
    <source>
        <dbReference type="Pfam" id="PF14464"/>
    </source>
</evidence>
<organism evidence="7 8">
    <name type="scientific">Sandarakinorhabdus fusca</name>
    <dbReference type="NCBI Taxonomy" id="1439888"/>
    <lineage>
        <taxon>Bacteria</taxon>
        <taxon>Pseudomonadati</taxon>
        <taxon>Pseudomonadota</taxon>
        <taxon>Alphaproteobacteria</taxon>
        <taxon>Sphingomonadales</taxon>
        <taxon>Sphingosinicellaceae</taxon>
        <taxon>Sandarakinorhabdus</taxon>
    </lineage>
</organism>
<dbReference type="EMBL" id="WIOL01000003">
    <property type="protein sequence ID" value="MQT17321.1"/>
    <property type="molecule type" value="Genomic_DNA"/>
</dbReference>
<sequence>MIIRISSGVFESLQTEAQKAHPHECCGLVTGKPGLIEAVVPARNVSPHPATSFEIDPGTLMRTQRDVRAEQRHVIGHYHSHPNGSAEPSPRDAARAVHNGQLWLILADGAVTGWEVVGQREADDPRDDGCVHGRFLPVQLLSA</sequence>
<dbReference type="Proteomes" id="UP000481327">
    <property type="component" value="Unassembled WGS sequence"/>
</dbReference>
<reference evidence="7 8" key="1">
    <citation type="submission" date="2019-09" db="EMBL/GenBank/DDBJ databases">
        <title>Polymorphobacter sp. isolated from a lake in China.</title>
        <authorList>
            <person name="Liu Z."/>
        </authorList>
    </citation>
    <scope>NUCLEOTIDE SEQUENCE [LARGE SCALE GENOMIC DNA]</scope>
    <source>
        <strain evidence="7 8">D40P</strain>
    </source>
</reference>
<evidence type="ECO:0000313" key="7">
    <source>
        <dbReference type="EMBL" id="MQT17321.1"/>
    </source>
</evidence>
<dbReference type="GO" id="GO:0008270">
    <property type="term" value="F:zinc ion binding"/>
    <property type="evidence" value="ECO:0007669"/>
    <property type="project" value="TreeGrafter"/>
</dbReference>
<keyword evidence="5" id="KW-0482">Metalloprotease</keyword>
<keyword evidence="3" id="KW-0378">Hydrolase</keyword>